<dbReference type="FunFam" id="3.40.50.2000:FF:000072">
    <property type="entry name" value="Glycosyl transferase"/>
    <property type="match status" value="1"/>
</dbReference>
<accession>A0A0V7ZVH7</accession>
<dbReference type="Pfam" id="PF03033">
    <property type="entry name" value="Glyco_transf_28"/>
    <property type="match status" value="1"/>
</dbReference>
<dbReference type="Gene3D" id="3.40.50.2000">
    <property type="entry name" value="Glycogen Phosphorylase B"/>
    <property type="match status" value="2"/>
</dbReference>
<dbReference type="OrthoDB" id="9805366at2"/>
<evidence type="ECO:0000313" key="3">
    <source>
        <dbReference type="Proteomes" id="UP000053372"/>
    </source>
</evidence>
<dbReference type="GO" id="GO:0005975">
    <property type="term" value="P:carbohydrate metabolic process"/>
    <property type="evidence" value="ECO:0007669"/>
    <property type="project" value="InterPro"/>
</dbReference>
<dbReference type="GO" id="GO:0008194">
    <property type="term" value="F:UDP-glycosyltransferase activity"/>
    <property type="evidence" value="ECO:0007669"/>
    <property type="project" value="InterPro"/>
</dbReference>
<dbReference type="Proteomes" id="UP000053372">
    <property type="component" value="Unassembled WGS sequence"/>
</dbReference>
<dbReference type="RefSeq" id="WP_027845959.1">
    <property type="nucleotide sequence ID" value="NZ_LMTZ01000062.1"/>
</dbReference>
<sequence>MKIVLVVLGGPGHIFPMLSLANQLKMSEHEIVICSHLDGKEKIEAAGFNFYPLAEILAPKGYFNSMMMNNNTGIKAMFNGLNTMDKLRGSEIEDLTEFISKGKPDILIIDFLQTSGIAVAEKYEIPYFIISLSLPEGFDANIPPIATSWQYEQTNFSKVKNRIANYIFNKIFELASTTINEYTKKNKLSKFKGITPGVRNSLAYITQVPSQFDLTQKLPENVYYTGPFVNSLVRKNIFEFPWEKLNGKPIVYASLGTIANNKPKIFKTIASAFEGIEAQLIMSVGDLISQQEIDAIPGKPLIVRFAPQLEILDKAKLFITHVGMNSTLESLRAGVPILALPQTSDQPGIAARVKHIGVGEFILSKDITVESIRSTAKTILSNPEYKQKAVEFSQLTSMQNGCQLAADIIESKILLET</sequence>
<dbReference type="GO" id="GO:0033072">
    <property type="term" value="P:vancomycin biosynthetic process"/>
    <property type="evidence" value="ECO:0007669"/>
    <property type="project" value="UniProtKB-ARBA"/>
</dbReference>
<dbReference type="EMBL" id="LMTZ01000062">
    <property type="protein sequence ID" value="KST68478.1"/>
    <property type="molecule type" value="Genomic_DNA"/>
</dbReference>
<comment type="caution">
    <text evidence="2">The sequence shown here is derived from an EMBL/GenBank/DDBJ whole genome shotgun (WGS) entry which is preliminary data.</text>
</comment>
<protein>
    <recommendedName>
        <fullName evidence="1">Glycosyltransferase family 28 N-terminal domain-containing protein</fullName>
    </recommendedName>
</protein>
<gene>
    <name evidence="2" type="ORF">BC008_00995</name>
</gene>
<dbReference type="CDD" id="cd03784">
    <property type="entry name" value="GT1_Gtf-like"/>
    <property type="match status" value="1"/>
</dbReference>
<dbReference type="GO" id="GO:0016758">
    <property type="term" value="F:hexosyltransferase activity"/>
    <property type="evidence" value="ECO:0007669"/>
    <property type="project" value="InterPro"/>
</dbReference>
<dbReference type="PANTHER" id="PTHR48050:SF13">
    <property type="entry name" value="STEROL 3-BETA-GLUCOSYLTRANSFERASE UGT80A2"/>
    <property type="match status" value="1"/>
</dbReference>
<name>A0A0V7ZVH7_9CYAN</name>
<evidence type="ECO:0000313" key="2">
    <source>
        <dbReference type="EMBL" id="KST68478.1"/>
    </source>
</evidence>
<dbReference type="InterPro" id="IPR050426">
    <property type="entry name" value="Glycosyltransferase_28"/>
</dbReference>
<keyword evidence="3" id="KW-1185">Reference proteome</keyword>
<dbReference type="PANTHER" id="PTHR48050">
    <property type="entry name" value="STEROL 3-BETA-GLUCOSYLTRANSFERASE"/>
    <property type="match status" value="1"/>
</dbReference>
<proteinExistence type="predicted"/>
<dbReference type="InterPro" id="IPR004276">
    <property type="entry name" value="GlycoTrans_28_N"/>
</dbReference>
<feature type="domain" description="Glycosyltransferase family 28 N-terminal" evidence="1">
    <location>
        <begin position="3"/>
        <end position="129"/>
    </location>
</feature>
<evidence type="ECO:0000259" key="1">
    <source>
        <dbReference type="Pfam" id="PF03033"/>
    </source>
</evidence>
<organism evidence="2 3">
    <name type="scientific">Mastigocoleus testarum BC008</name>
    <dbReference type="NCBI Taxonomy" id="371196"/>
    <lineage>
        <taxon>Bacteria</taxon>
        <taxon>Bacillati</taxon>
        <taxon>Cyanobacteriota</taxon>
        <taxon>Cyanophyceae</taxon>
        <taxon>Nostocales</taxon>
        <taxon>Hapalosiphonaceae</taxon>
        <taxon>Mastigocoleus</taxon>
    </lineage>
</organism>
<dbReference type="AlphaFoldDB" id="A0A0V7ZVH7"/>
<dbReference type="Pfam" id="PF00201">
    <property type="entry name" value="UDPGT"/>
    <property type="match status" value="1"/>
</dbReference>
<reference evidence="2 3" key="1">
    <citation type="journal article" date="2015" name="Genome Announc.">
        <title>Draft Genome of the Euendolithic (true boring) Cyanobacterium Mastigocoleus testarum strain BC008.</title>
        <authorList>
            <person name="Guida B.S."/>
            <person name="Garcia-Pichel F."/>
        </authorList>
    </citation>
    <scope>NUCLEOTIDE SEQUENCE [LARGE SCALE GENOMIC DNA]</scope>
    <source>
        <strain evidence="2 3">BC008</strain>
    </source>
</reference>
<dbReference type="SUPFAM" id="SSF53756">
    <property type="entry name" value="UDP-Glycosyltransferase/glycogen phosphorylase"/>
    <property type="match status" value="1"/>
</dbReference>
<dbReference type="InterPro" id="IPR002213">
    <property type="entry name" value="UDP_glucos_trans"/>
</dbReference>